<dbReference type="PANTHER" id="PTHR35792">
    <property type="entry name" value="GENERAL STRESS PROTEIN"/>
    <property type="match status" value="1"/>
</dbReference>
<comment type="caution">
    <text evidence="3">The sequence shown here is derived from an EMBL/GenBank/DDBJ whole genome shotgun (WGS) entry which is preliminary data.</text>
</comment>
<evidence type="ECO:0000313" key="3">
    <source>
        <dbReference type="EMBL" id="RDI47871.1"/>
    </source>
</evidence>
<evidence type="ECO:0000256" key="1">
    <source>
        <dbReference type="SAM" id="Coils"/>
    </source>
</evidence>
<protein>
    <submittedName>
        <fullName evidence="3">Gas vesicle protein</fullName>
    </submittedName>
</protein>
<evidence type="ECO:0000256" key="2">
    <source>
        <dbReference type="SAM" id="SignalP"/>
    </source>
</evidence>
<gene>
    <name evidence="3" type="ORF">DFR59_101536</name>
</gene>
<feature type="signal peptide" evidence="2">
    <location>
        <begin position="1"/>
        <end position="21"/>
    </location>
</feature>
<accession>A0A370GWE4</accession>
<dbReference type="RefSeq" id="WP_114744067.1">
    <property type="nucleotide sequence ID" value="NZ_QQAY01000001.1"/>
</dbReference>
<keyword evidence="1" id="KW-0175">Coiled coil</keyword>
<dbReference type="Proteomes" id="UP000255326">
    <property type="component" value="Unassembled WGS sequence"/>
</dbReference>
<feature type="coiled-coil region" evidence="1">
    <location>
        <begin position="94"/>
        <end position="121"/>
    </location>
</feature>
<dbReference type="Pfam" id="PF12732">
    <property type="entry name" value="YtxH"/>
    <property type="match status" value="1"/>
</dbReference>
<feature type="chain" id="PRO_5038974021" evidence="2">
    <location>
        <begin position="22"/>
        <end position="123"/>
    </location>
</feature>
<sequence>MNKKIFSYGLLVGAAVGAVSALLTTPSSGRDLREQLQHSAEEWLEMVKDMKVNVVNLKDSVAKLSAEGKETILQLTSDIKEIVQQWQMESKPIKEQLDKEIAEIQRTIEELESEIRSEDKTEQ</sequence>
<proteinExistence type="predicted"/>
<name>A0A370GWE4_9BACI</name>
<dbReference type="EMBL" id="QQAY01000001">
    <property type="protein sequence ID" value="RDI47871.1"/>
    <property type="molecule type" value="Genomic_DNA"/>
</dbReference>
<dbReference type="OrthoDB" id="2989636at2"/>
<dbReference type="AlphaFoldDB" id="A0A370GWE4"/>
<dbReference type="InterPro" id="IPR052928">
    <property type="entry name" value="Desiccation-related_membrane"/>
</dbReference>
<reference evidence="3 4" key="1">
    <citation type="submission" date="2018-07" db="EMBL/GenBank/DDBJ databases">
        <title>Genomic Encyclopedia of Type Strains, Phase IV (KMG-IV): sequencing the most valuable type-strain genomes for metagenomic binning, comparative biology and taxonomic classification.</title>
        <authorList>
            <person name="Goeker M."/>
        </authorList>
    </citation>
    <scope>NUCLEOTIDE SEQUENCE [LARGE SCALE GENOMIC DNA]</scope>
    <source>
        <strain evidence="3 4">DSM 25281</strain>
    </source>
</reference>
<evidence type="ECO:0000313" key="4">
    <source>
        <dbReference type="Proteomes" id="UP000255326"/>
    </source>
</evidence>
<dbReference type="InterPro" id="IPR024623">
    <property type="entry name" value="YtxH"/>
</dbReference>
<keyword evidence="4" id="KW-1185">Reference proteome</keyword>
<organism evidence="3 4">
    <name type="scientific">Falsibacillus pallidus</name>
    <dbReference type="NCBI Taxonomy" id="493781"/>
    <lineage>
        <taxon>Bacteria</taxon>
        <taxon>Bacillati</taxon>
        <taxon>Bacillota</taxon>
        <taxon>Bacilli</taxon>
        <taxon>Bacillales</taxon>
        <taxon>Bacillaceae</taxon>
        <taxon>Falsibacillus</taxon>
    </lineage>
</organism>
<dbReference type="PANTHER" id="PTHR35792:SF3">
    <property type="entry name" value="IG HYPOTHETICAL 17707"/>
    <property type="match status" value="1"/>
</dbReference>
<keyword evidence="2" id="KW-0732">Signal</keyword>